<evidence type="ECO:0008006" key="3">
    <source>
        <dbReference type="Google" id="ProtNLM"/>
    </source>
</evidence>
<dbReference type="Proteomes" id="UP001529380">
    <property type="component" value="Unassembled WGS sequence"/>
</dbReference>
<name>A0ABT7UMD6_9FIRM</name>
<gene>
    <name evidence="1" type="ORF">QUW08_01900</name>
</gene>
<proteinExistence type="predicted"/>
<reference evidence="2" key="1">
    <citation type="submission" date="2023-06" db="EMBL/GenBank/DDBJ databases">
        <title>Identification and characterization of horizontal gene transfer across gut microbiota members of farm animals based on homology search.</title>
        <authorList>
            <person name="Zeman M."/>
            <person name="Kubasova T."/>
            <person name="Jahodarova E."/>
            <person name="Nykrynova M."/>
            <person name="Rychlik I."/>
        </authorList>
    </citation>
    <scope>NUCLEOTIDE SEQUENCE [LARGE SCALE GENOMIC DNA]</scope>
    <source>
        <strain evidence="2">ET340</strain>
    </source>
</reference>
<accession>A0ABT7UMD6</accession>
<sequence length="44" mass="5299">MKRQPEAELIFEENGPALEELVRQILCRSAVLWQEEWEQEEGKR</sequence>
<evidence type="ECO:0000313" key="1">
    <source>
        <dbReference type="EMBL" id="MDM8200055.1"/>
    </source>
</evidence>
<protein>
    <recommendedName>
        <fullName evidence="3">Adenylate kinase</fullName>
    </recommendedName>
</protein>
<dbReference type="RefSeq" id="WP_255396667.1">
    <property type="nucleotide sequence ID" value="NZ_JAUDCL010000002.1"/>
</dbReference>
<comment type="caution">
    <text evidence="1">The sequence shown here is derived from an EMBL/GenBank/DDBJ whole genome shotgun (WGS) entry which is preliminary data.</text>
</comment>
<reference evidence="1 2" key="3">
    <citation type="submission" date="2023-06" db="EMBL/GenBank/DDBJ databases">
        <authorList>
            <person name="Zeman M."/>
            <person name="Kubasova T."/>
            <person name="Jahodarova E."/>
            <person name="Nykrynova M."/>
            <person name="Rychlik I."/>
        </authorList>
    </citation>
    <scope>NUCLEOTIDE SEQUENCE [LARGE SCALE GENOMIC DNA]</scope>
    <source>
        <strain evidence="1 2">ET340</strain>
    </source>
</reference>
<reference evidence="1 2" key="2">
    <citation type="submission" date="2023-06" db="EMBL/GenBank/DDBJ databases">
        <title>Identification and characterization of horizontal gene transfer across gut microbiota members of farm animals based on homology search.</title>
        <authorList>
            <person name="Schwarzerova J."/>
            <person name="Nykrynova M."/>
            <person name="Jureckova K."/>
            <person name="Cejkova D."/>
            <person name="Rychlik I."/>
        </authorList>
    </citation>
    <scope>NUCLEOTIDE SEQUENCE [LARGE SCALE GENOMIC DNA]</scope>
    <source>
        <strain evidence="1 2">ET340</strain>
    </source>
</reference>
<organism evidence="1 2">
    <name type="scientific">Allofournierella massiliensis</name>
    <dbReference type="NCBI Taxonomy" id="1650663"/>
    <lineage>
        <taxon>Bacteria</taxon>
        <taxon>Bacillati</taxon>
        <taxon>Bacillota</taxon>
        <taxon>Clostridia</taxon>
        <taxon>Eubacteriales</taxon>
        <taxon>Oscillospiraceae</taxon>
        <taxon>Allofournierella</taxon>
    </lineage>
</organism>
<dbReference type="EMBL" id="JAUDCL010000002">
    <property type="protein sequence ID" value="MDM8200055.1"/>
    <property type="molecule type" value="Genomic_DNA"/>
</dbReference>
<keyword evidence="2" id="KW-1185">Reference proteome</keyword>
<evidence type="ECO:0000313" key="2">
    <source>
        <dbReference type="Proteomes" id="UP001529380"/>
    </source>
</evidence>